<dbReference type="PANTHER" id="PTHR28533:SF1">
    <property type="entry name" value="PROTEIN PBN1"/>
    <property type="match status" value="1"/>
</dbReference>
<protein>
    <recommendedName>
        <fullName evidence="4 11">Protein PBN1</fullName>
    </recommendedName>
</protein>
<organism evidence="12 13">
    <name type="scientific">Stachybotrys chlorohalonatus (strain IBT 40285)</name>
    <dbReference type="NCBI Taxonomy" id="1283841"/>
    <lineage>
        <taxon>Eukaryota</taxon>
        <taxon>Fungi</taxon>
        <taxon>Dikarya</taxon>
        <taxon>Ascomycota</taxon>
        <taxon>Pezizomycotina</taxon>
        <taxon>Sordariomycetes</taxon>
        <taxon>Hypocreomycetidae</taxon>
        <taxon>Hypocreales</taxon>
        <taxon>Stachybotryaceae</taxon>
        <taxon>Stachybotrys</taxon>
    </lineage>
</organism>
<evidence type="ECO:0000256" key="11">
    <source>
        <dbReference type="RuleBase" id="RU366056"/>
    </source>
</evidence>
<feature type="transmembrane region" description="Helical" evidence="11">
    <location>
        <begin position="451"/>
        <end position="471"/>
    </location>
</feature>
<dbReference type="InterPro" id="IPR042322">
    <property type="entry name" value="Pbn1"/>
</dbReference>
<keyword evidence="9 11" id="KW-0472">Membrane</keyword>
<dbReference type="HOGENOM" id="CLU_030047_0_0_1"/>
<dbReference type="OMA" id="HELHIRW"/>
<evidence type="ECO:0000256" key="2">
    <source>
        <dbReference type="ARBA" id="ARBA00004687"/>
    </source>
</evidence>
<dbReference type="GO" id="GO:0005789">
    <property type="term" value="C:endoplasmic reticulum membrane"/>
    <property type="evidence" value="ECO:0007669"/>
    <property type="project" value="UniProtKB-SubCell"/>
</dbReference>
<evidence type="ECO:0000256" key="1">
    <source>
        <dbReference type="ARBA" id="ARBA00004643"/>
    </source>
</evidence>
<evidence type="ECO:0000256" key="4">
    <source>
        <dbReference type="ARBA" id="ARBA00020410"/>
    </source>
</evidence>
<proteinExistence type="inferred from homology"/>
<evidence type="ECO:0000256" key="10">
    <source>
        <dbReference type="ARBA" id="ARBA00023180"/>
    </source>
</evidence>
<evidence type="ECO:0000256" key="9">
    <source>
        <dbReference type="ARBA" id="ARBA00023136"/>
    </source>
</evidence>
<dbReference type="STRING" id="1283841.A0A084QU36"/>
<evidence type="ECO:0000256" key="5">
    <source>
        <dbReference type="ARBA" id="ARBA00022502"/>
    </source>
</evidence>
<evidence type="ECO:0000313" key="12">
    <source>
        <dbReference type="EMBL" id="KFA67471.1"/>
    </source>
</evidence>
<dbReference type="GO" id="GO:0000030">
    <property type="term" value="F:mannosyltransferase activity"/>
    <property type="evidence" value="ECO:0007669"/>
    <property type="project" value="TreeGrafter"/>
</dbReference>
<dbReference type="AlphaFoldDB" id="A0A084QU36"/>
<accession>A0A084QU36</accession>
<keyword evidence="7 11" id="KW-0256">Endoplasmic reticulum</keyword>
<dbReference type="EMBL" id="KL660192">
    <property type="protein sequence ID" value="KFA67471.1"/>
    <property type="molecule type" value="Genomic_DNA"/>
</dbReference>
<sequence>MRERVTFVHPVGAWADDDELPEVRESGLLGPHLDTAREDRLTIPIDELPTDLKTTFQDFHHVSIRWASPLAYDTVEPFGSRLSPGLHVIYTPSDETQDHTNIIYSLLTTLGLECSLGPESSIRIDTSRSSNLPSFYYYQALEDLQSFIKTATLSFCPKLDSICKARVRGLLNVASLDALFDRQSKTLKVTVFSPLMAQKISVASSTHHRVEVGIFTKGEPAQLRPHDLGISGLLTVLGESETPSPTLFSFPARHRLSAASFSSQFIVPTGLHPTLQLRISSNKPPVEDGECHLYTHLTLPKTFFADRYQLADKLFLASKNLTTLRYSSLPMDLEAPAYTTDTWGSSVLLELAPPKTTSSEAWTAEVPLHLRYLAPSASGYVEVGLPYPVLFWACSADNAIDFANNPFDRVHLGYDTLFDPNTVFWHATPSPVVGSRLMNQIHVPVLKGETASWVGSGTALAVALGFAWVLWKIMAAYSKDGHGGSLRTQNSKKKTQ</sequence>
<gene>
    <name evidence="12" type="ORF">S40285_00211</name>
</gene>
<comment type="subcellular location">
    <subcellularLocation>
        <location evidence="11">Endoplasmic reticulum membrane</location>
        <topology evidence="11">Single-pass membrane protein</topology>
    </subcellularLocation>
    <subcellularLocation>
        <location evidence="1">Endoplasmic reticulum membrane</location>
        <topology evidence="1">Single-pass type III membrane protein</topology>
    </subcellularLocation>
</comment>
<dbReference type="PANTHER" id="PTHR28533">
    <property type="entry name" value="PROTEIN PBN1"/>
    <property type="match status" value="1"/>
</dbReference>
<keyword evidence="5 11" id="KW-0337">GPI-anchor biosynthesis</keyword>
<dbReference type="SMART" id="SM00780">
    <property type="entry name" value="PIG-X"/>
    <property type="match status" value="1"/>
</dbReference>
<evidence type="ECO:0000256" key="8">
    <source>
        <dbReference type="ARBA" id="ARBA00022989"/>
    </source>
</evidence>
<keyword evidence="13" id="KW-1185">Reference proteome</keyword>
<evidence type="ECO:0000313" key="13">
    <source>
        <dbReference type="Proteomes" id="UP000028524"/>
    </source>
</evidence>
<comment type="similarity">
    <text evidence="3 11">Belongs to the PIGX family.</text>
</comment>
<name>A0A084QU36_STAC4</name>
<reference evidence="12 13" key="1">
    <citation type="journal article" date="2014" name="BMC Genomics">
        <title>Comparative genome sequencing reveals chemotype-specific gene clusters in the toxigenic black mold Stachybotrys.</title>
        <authorList>
            <person name="Semeiks J."/>
            <person name="Borek D."/>
            <person name="Otwinowski Z."/>
            <person name="Grishin N.V."/>
        </authorList>
    </citation>
    <scope>NUCLEOTIDE SEQUENCE [LARGE SCALE GENOMIC DNA]</scope>
    <source>
        <strain evidence="12 13">IBT 40285</strain>
    </source>
</reference>
<keyword evidence="6 11" id="KW-0812">Transmembrane</keyword>
<dbReference type="InterPro" id="IPR013233">
    <property type="entry name" value="PIG-X/PBN1"/>
</dbReference>
<comment type="function">
    <text evidence="11">Required for proper folding and/or the stability of a subset of proteins in the endoplasmic reticulum. Component of glycosylphosphatidylinositol-mannosyltransferase 1 which transfers the first of the 4 mannoses in the GPI-anchor precursors during GPI-anchor biosynthesis. Probably acts by stabilizing the mannosyltransferase GPI14.</text>
</comment>
<dbReference type="Pfam" id="PF08320">
    <property type="entry name" value="PIG-X"/>
    <property type="match status" value="1"/>
</dbReference>
<evidence type="ECO:0000256" key="3">
    <source>
        <dbReference type="ARBA" id="ARBA00010345"/>
    </source>
</evidence>
<dbReference type="UniPathway" id="UPA00196"/>
<evidence type="ECO:0000256" key="7">
    <source>
        <dbReference type="ARBA" id="ARBA00022824"/>
    </source>
</evidence>
<dbReference type="GO" id="GO:0006506">
    <property type="term" value="P:GPI anchor biosynthetic process"/>
    <property type="evidence" value="ECO:0007669"/>
    <property type="project" value="UniProtKB-UniPathway"/>
</dbReference>
<dbReference type="InParanoid" id="A0A084QU36"/>
<keyword evidence="8 11" id="KW-1133">Transmembrane helix</keyword>
<dbReference type="GO" id="GO:1990529">
    <property type="term" value="C:glycosylphosphatidylinositol-mannosyltransferase I complex"/>
    <property type="evidence" value="ECO:0007669"/>
    <property type="project" value="TreeGrafter"/>
</dbReference>
<keyword evidence="10" id="KW-0325">Glycoprotein</keyword>
<dbReference type="Proteomes" id="UP000028524">
    <property type="component" value="Unassembled WGS sequence"/>
</dbReference>
<dbReference type="OrthoDB" id="5546453at2759"/>
<comment type="pathway">
    <text evidence="2 11">Glycolipid biosynthesis; glycosylphosphatidylinositol-anchor biosynthesis.</text>
</comment>
<evidence type="ECO:0000256" key="6">
    <source>
        <dbReference type="ARBA" id="ARBA00022692"/>
    </source>
</evidence>
<dbReference type="FunCoup" id="A0A084QU36">
    <property type="interactions" value="36"/>
</dbReference>